<keyword evidence="1 2" id="KW-0238">DNA-binding</keyword>
<name>A0A7X9RV07_9BACT</name>
<dbReference type="PANTHER" id="PTHR43479">
    <property type="entry name" value="ACREF/ENVCD OPERON REPRESSOR-RELATED"/>
    <property type="match status" value="1"/>
</dbReference>
<dbReference type="InterPro" id="IPR050624">
    <property type="entry name" value="HTH-type_Tx_Regulator"/>
</dbReference>
<dbReference type="PANTHER" id="PTHR43479:SF11">
    <property type="entry name" value="ACREF_ENVCD OPERON REPRESSOR-RELATED"/>
    <property type="match status" value="1"/>
</dbReference>
<sequence>MEKDSKGQIVEVALQLFGDHGMKDVSFNQVIKASGLSKGAVYHHFASKQELIKACVIAFWEKMTIEVINAPIEEMPLKDVLSFLQLKSSEIIQEGEQKNDSIFELYISMLFYVRKEPELIPIPKKYFGAFKDKLINCIKNDQKRGTIKKDISAETTALLILSAAEGHGLYTISCVLDDPQEELKNLLNQIYNSITI</sequence>
<dbReference type="Pfam" id="PF00440">
    <property type="entry name" value="TetR_N"/>
    <property type="match status" value="1"/>
</dbReference>
<dbReference type="RefSeq" id="WP_169657503.1">
    <property type="nucleotide sequence ID" value="NZ_JABANE010000037.1"/>
</dbReference>
<organism evidence="4 5">
    <name type="scientific">Flammeovirga aprica JL-4</name>
    <dbReference type="NCBI Taxonomy" id="694437"/>
    <lineage>
        <taxon>Bacteria</taxon>
        <taxon>Pseudomonadati</taxon>
        <taxon>Bacteroidota</taxon>
        <taxon>Cytophagia</taxon>
        <taxon>Cytophagales</taxon>
        <taxon>Flammeovirgaceae</taxon>
        <taxon>Flammeovirga</taxon>
    </lineage>
</organism>
<evidence type="ECO:0000313" key="4">
    <source>
        <dbReference type="EMBL" id="NME69218.1"/>
    </source>
</evidence>
<dbReference type="PRINTS" id="PR00455">
    <property type="entry name" value="HTHTETR"/>
</dbReference>
<reference evidence="4 5" key="1">
    <citation type="submission" date="2020-04" db="EMBL/GenBank/DDBJ databases">
        <title>Flammeovirga sp. SR4, a novel species isolated from seawater.</title>
        <authorList>
            <person name="Wang X."/>
        </authorList>
    </citation>
    <scope>NUCLEOTIDE SEQUENCE [LARGE SCALE GENOMIC DNA]</scope>
    <source>
        <strain evidence="4 5">ATCC 23126</strain>
    </source>
</reference>
<dbReference type="InterPro" id="IPR036271">
    <property type="entry name" value="Tet_transcr_reg_TetR-rel_C_sf"/>
</dbReference>
<dbReference type="InterPro" id="IPR009057">
    <property type="entry name" value="Homeodomain-like_sf"/>
</dbReference>
<evidence type="ECO:0000313" key="5">
    <source>
        <dbReference type="Proteomes" id="UP000576082"/>
    </source>
</evidence>
<evidence type="ECO:0000256" key="1">
    <source>
        <dbReference type="ARBA" id="ARBA00023125"/>
    </source>
</evidence>
<feature type="domain" description="HTH tetR-type" evidence="3">
    <location>
        <begin position="3"/>
        <end position="63"/>
    </location>
</feature>
<gene>
    <name evidence="4" type="ORF">HHU12_14675</name>
</gene>
<protein>
    <submittedName>
        <fullName evidence="4">TetR/AcrR family transcriptional regulator</fullName>
    </submittedName>
</protein>
<accession>A0A7X9RV07</accession>
<dbReference type="SUPFAM" id="SSF48498">
    <property type="entry name" value="Tetracyclin repressor-like, C-terminal domain"/>
    <property type="match status" value="1"/>
</dbReference>
<dbReference type="InterPro" id="IPR001647">
    <property type="entry name" value="HTH_TetR"/>
</dbReference>
<dbReference type="GO" id="GO:0003677">
    <property type="term" value="F:DNA binding"/>
    <property type="evidence" value="ECO:0007669"/>
    <property type="project" value="UniProtKB-UniRule"/>
</dbReference>
<dbReference type="Gene3D" id="1.10.357.10">
    <property type="entry name" value="Tetracycline Repressor, domain 2"/>
    <property type="match status" value="1"/>
</dbReference>
<dbReference type="SUPFAM" id="SSF46689">
    <property type="entry name" value="Homeodomain-like"/>
    <property type="match status" value="1"/>
</dbReference>
<comment type="caution">
    <text evidence="4">The sequence shown here is derived from an EMBL/GenBank/DDBJ whole genome shotgun (WGS) entry which is preliminary data.</text>
</comment>
<dbReference type="EMBL" id="JABANE010000037">
    <property type="protein sequence ID" value="NME69218.1"/>
    <property type="molecule type" value="Genomic_DNA"/>
</dbReference>
<dbReference type="AlphaFoldDB" id="A0A7X9RV07"/>
<evidence type="ECO:0000259" key="3">
    <source>
        <dbReference type="PROSITE" id="PS50977"/>
    </source>
</evidence>
<dbReference type="Gene3D" id="1.10.10.60">
    <property type="entry name" value="Homeodomain-like"/>
    <property type="match status" value="1"/>
</dbReference>
<evidence type="ECO:0000256" key="2">
    <source>
        <dbReference type="PROSITE-ProRule" id="PRU00335"/>
    </source>
</evidence>
<dbReference type="Proteomes" id="UP000576082">
    <property type="component" value="Unassembled WGS sequence"/>
</dbReference>
<dbReference type="PROSITE" id="PS50977">
    <property type="entry name" value="HTH_TETR_2"/>
    <property type="match status" value="1"/>
</dbReference>
<feature type="DNA-binding region" description="H-T-H motif" evidence="2">
    <location>
        <begin position="26"/>
        <end position="45"/>
    </location>
</feature>
<keyword evidence="5" id="KW-1185">Reference proteome</keyword>
<proteinExistence type="predicted"/>